<feature type="region of interest" description="Disordered" evidence="1">
    <location>
        <begin position="64"/>
        <end position="100"/>
    </location>
</feature>
<dbReference type="Proteomes" id="UP000585614">
    <property type="component" value="Unassembled WGS sequence"/>
</dbReference>
<evidence type="ECO:0000313" key="3">
    <source>
        <dbReference type="Proteomes" id="UP000585614"/>
    </source>
</evidence>
<name>A0A7J7VDX4_RHIFE</name>
<proteinExistence type="predicted"/>
<accession>A0A7J7VDX4</accession>
<gene>
    <name evidence="2" type="ORF">mRhiFer1_008346</name>
</gene>
<organism evidence="2 3">
    <name type="scientific">Rhinolophus ferrumequinum</name>
    <name type="common">Greater horseshoe bat</name>
    <dbReference type="NCBI Taxonomy" id="59479"/>
    <lineage>
        <taxon>Eukaryota</taxon>
        <taxon>Metazoa</taxon>
        <taxon>Chordata</taxon>
        <taxon>Craniata</taxon>
        <taxon>Vertebrata</taxon>
        <taxon>Euteleostomi</taxon>
        <taxon>Mammalia</taxon>
        <taxon>Eutheria</taxon>
        <taxon>Laurasiatheria</taxon>
        <taxon>Chiroptera</taxon>
        <taxon>Yinpterochiroptera</taxon>
        <taxon>Rhinolophoidea</taxon>
        <taxon>Rhinolophidae</taxon>
        <taxon>Rhinolophinae</taxon>
        <taxon>Rhinolophus</taxon>
    </lineage>
</organism>
<dbReference type="EMBL" id="JACAGC010000013">
    <property type="protein sequence ID" value="KAF6323363.1"/>
    <property type="molecule type" value="Genomic_DNA"/>
</dbReference>
<reference evidence="2 3" key="1">
    <citation type="journal article" date="2020" name="Nature">
        <title>Six reference-quality genomes reveal evolution of bat adaptations.</title>
        <authorList>
            <person name="Jebb D."/>
            <person name="Huang Z."/>
            <person name="Pippel M."/>
            <person name="Hughes G.M."/>
            <person name="Lavrichenko K."/>
            <person name="Devanna P."/>
            <person name="Winkler S."/>
            <person name="Jermiin L.S."/>
            <person name="Skirmuntt E.C."/>
            <person name="Katzourakis A."/>
            <person name="Burkitt-Gray L."/>
            <person name="Ray D.A."/>
            <person name="Sullivan K.A.M."/>
            <person name="Roscito J.G."/>
            <person name="Kirilenko B.M."/>
            <person name="Davalos L.M."/>
            <person name="Corthals A.P."/>
            <person name="Power M.L."/>
            <person name="Jones G."/>
            <person name="Ransome R.D."/>
            <person name="Dechmann D.K.N."/>
            <person name="Locatelli A.G."/>
            <person name="Puechmaille S.J."/>
            <person name="Fedrigo O."/>
            <person name="Jarvis E.D."/>
            <person name="Hiller M."/>
            <person name="Vernes S.C."/>
            <person name="Myers E.W."/>
            <person name="Teeling E.C."/>
        </authorList>
    </citation>
    <scope>NUCLEOTIDE SEQUENCE [LARGE SCALE GENOMIC DNA]</scope>
    <source>
        <strain evidence="2">MRhiFer1</strain>
        <tissue evidence="2">Lung</tissue>
    </source>
</reference>
<feature type="region of interest" description="Disordered" evidence="1">
    <location>
        <begin position="113"/>
        <end position="147"/>
    </location>
</feature>
<feature type="compositionally biased region" description="Polar residues" evidence="1">
    <location>
        <begin position="113"/>
        <end position="124"/>
    </location>
</feature>
<dbReference type="AlphaFoldDB" id="A0A7J7VDX4"/>
<evidence type="ECO:0000256" key="1">
    <source>
        <dbReference type="SAM" id="MobiDB-lite"/>
    </source>
</evidence>
<sequence>MRPRLFRQRCRGKRGVRFLYPGTASYVALGQGGNCWAAFSPQRWIWFQGCGSKTGKRSPYLETFSSAAARDSPAPEPPSPRLRFPAGERRRPESFSPRATAVAPYGFLTSIPHQRFSSNQSNRRAPSACRPDPRASAAGDRSVPVRG</sequence>
<protein>
    <submittedName>
        <fullName evidence="2">Uncharacterized protein</fullName>
    </submittedName>
</protein>
<comment type="caution">
    <text evidence="2">The sequence shown here is derived from an EMBL/GenBank/DDBJ whole genome shotgun (WGS) entry which is preliminary data.</text>
</comment>
<evidence type="ECO:0000313" key="2">
    <source>
        <dbReference type="EMBL" id="KAF6323363.1"/>
    </source>
</evidence>